<reference evidence="1 2" key="2">
    <citation type="journal article" date="2017" name="Nature">
        <title>The Apostasia genome and the evolution of orchids.</title>
        <authorList>
            <person name="Zhang G.Q."/>
            <person name="Liu K.W."/>
            <person name="Li Z."/>
            <person name="Lohaus R."/>
            <person name="Hsiao Y.Y."/>
            <person name="Niu S.C."/>
            <person name="Wang J.Y."/>
            <person name="Lin Y.C."/>
            <person name="Xu Q."/>
            <person name="Chen L.J."/>
            <person name="Yoshida K."/>
            <person name="Fujiwara S."/>
            <person name="Wang Z.W."/>
            <person name="Zhang Y.Q."/>
            <person name="Mitsuda N."/>
            <person name="Wang M."/>
            <person name="Liu G.H."/>
            <person name="Pecoraro L."/>
            <person name="Huang H.X."/>
            <person name="Xiao X.J."/>
            <person name="Lin M."/>
            <person name="Wu X.Y."/>
            <person name="Wu W.L."/>
            <person name="Chen Y.Y."/>
            <person name="Chang S.B."/>
            <person name="Sakamoto S."/>
            <person name="Ohme-Takagi M."/>
            <person name="Yagi M."/>
            <person name="Zeng S.J."/>
            <person name="Shen C.Y."/>
            <person name="Yeh C.M."/>
            <person name="Luo Y.B."/>
            <person name="Tsai W.C."/>
            <person name="Van de Peer Y."/>
            <person name="Liu Z.J."/>
        </authorList>
    </citation>
    <scope>NUCLEOTIDE SEQUENCE [LARGE SCALE GENOMIC DNA]</scope>
    <source>
        <tissue evidence="1">The whole plant</tissue>
    </source>
</reference>
<dbReference type="AlphaFoldDB" id="A0A2I0VQE0"/>
<keyword evidence="2" id="KW-1185">Reference proteome</keyword>
<organism evidence="1 2">
    <name type="scientific">Dendrobium catenatum</name>
    <dbReference type="NCBI Taxonomy" id="906689"/>
    <lineage>
        <taxon>Eukaryota</taxon>
        <taxon>Viridiplantae</taxon>
        <taxon>Streptophyta</taxon>
        <taxon>Embryophyta</taxon>
        <taxon>Tracheophyta</taxon>
        <taxon>Spermatophyta</taxon>
        <taxon>Magnoliopsida</taxon>
        <taxon>Liliopsida</taxon>
        <taxon>Asparagales</taxon>
        <taxon>Orchidaceae</taxon>
        <taxon>Epidendroideae</taxon>
        <taxon>Malaxideae</taxon>
        <taxon>Dendrobiinae</taxon>
        <taxon>Dendrobium</taxon>
    </lineage>
</organism>
<dbReference type="Proteomes" id="UP000233837">
    <property type="component" value="Unassembled WGS sequence"/>
</dbReference>
<evidence type="ECO:0008006" key="3">
    <source>
        <dbReference type="Google" id="ProtNLM"/>
    </source>
</evidence>
<name>A0A2I0VQE0_9ASPA</name>
<protein>
    <recommendedName>
        <fullName evidence="3">Reverse transcriptase domain-containing protein</fullName>
    </recommendedName>
</protein>
<reference evidence="1 2" key="1">
    <citation type="journal article" date="2016" name="Sci. Rep.">
        <title>The Dendrobium catenatum Lindl. genome sequence provides insights into polysaccharide synthase, floral development and adaptive evolution.</title>
        <authorList>
            <person name="Zhang G.Q."/>
            <person name="Xu Q."/>
            <person name="Bian C."/>
            <person name="Tsai W.C."/>
            <person name="Yeh C.M."/>
            <person name="Liu K.W."/>
            <person name="Yoshida K."/>
            <person name="Zhang L.S."/>
            <person name="Chang S.B."/>
            <person name="Chen F."/>
            <person name="Shi Y."/>
            <person name="Su Y.Y."/>
            <person name="Zhang Y.Q."/>
            <person name="Chen L.J."/>
            <person name="Yin Y."/>
            <person name="Lin M."/>
            <person name="Huang H."/>
            <person name="Deng H."/>
            <person name="Wang Z.W."/>
            <person name="Zhu S.L."/>
            <person name="Zhao X."/>
            <person name="Deng C."/>
            <person name="Niu S.C."/>
            <person name="Huang J."/>
            <person name="Wang M."/>
            <person name="Liu G.H."/>
            <person name="Yang H.J."/>
            <person name="Xiao X.J."/>
            <person name="Hsiao Y.Y."/>
            <person name="Wu W.L."/>
            <person name="Chen Y.Y."/>
            <person name="Mitsuda N."/>
            <person name="Ohme-Takagi M."/>
            <person name="Luo Y.B."/>
            <person name="Van de Peer Y."/>
            <person name="Liu Z.J."/>
        </authorList>
    </citation>
    <scope>NUCLEOTIDE SEQUENCE [LARGE SCALE GENOMIC DNA]</scope>
    <source>
        <tissue evidence="1">The whole plant</tissue>
    </source>
</reference>
<gene>
    <name evidence="1" type="ORF">MA16_Dca024804</name>
</gene>
<dbReference type="EMBL" id="KZ503323">
    <property type="protein sequence ID" value="PKU65631.1"/>
    <property type="molecule type" value="Genomic_DNA"/>
</dbReference>
<sequence length="123" mass="14838">MEEKRLVQLNELEECSNEAYENARIYKEKIKQSHDRKLIMKVFTHGQEIFLFNSKLKLFSGKLKSRWLGPFIVIKVFPYKAIEIHDKRILDIFKVNGHRLKPYLGTYIYHFRNIIEIDNPKKK</sequence>
<accession>A0A2I0VQE0</accession>
<evidence type="ECO:0000313" key="2">
    <source>
        <dbReference type="Proteomes" id="UP000233837"/>
    </source>
</evidence>
<evidence type="ECO:0000313" key="1">
    <source>
        <dbReference type="EMBL" id="PKU65631.1"/>
    </source>
</evidence>
<proteinExistence type="predicted"/>